<dbReference type="EMBL" id="CP015519">
    <property type="protein sequence ID" value="APG26542.1"/>
    <property type="molecule type" value="Genomic_DNA"/>
</dbReference>
<evidence type="ECO:0000256" key="8">
    <source>
        <dbReference type="ARBA" id="ARBA00022989"/>
    </source>
</evidence>
<evidence type="ECO:0000256" key="1">
    <source>
        <dbReference type="ARBA" id="ARBA00002949"/>
    </source>
</evidence>
<evidence type="ECO:0000313" key="13">
    <source>
        <dbReference type="EMBL" id="APG26542.1"/>
    </source>
</evidence>
<dbReference type="Gene3D" id="1.10.3720.10">
    <property type="entry name" value="MetI-like"/>
    <property type="match status" value="1"/>
</dbReference>
<dbReference type="PROSITE" id="PS50928">
    <property type="entry name" value="ABC_TM1"/>
    <property type="match status" value="1"/>
</dbReference>
<dbReference type="Pfam" id="PF00528">
    <property type="entry name" value="BPD_transp_1"/>
    <property type="match status" value="1"/>
</dbReference>
<dbReference type="OrthoDB" id="9795403at2"/>
<dbReference type="PANTHER" id="PTHR30183:SF3">
    <property type="entry name" value="MOLYBDENUM TRANSPORT SYSTEM PERMEASE PROTEIN MODB"/>
    <property type="match status" value="1"/>
</dbReference>
<accession>A0A1L3GKU3</accession>
<evidence type="ECO:0000313" key="14">
    <source>
        <dbReference type="Proteomes" id="UP000182517"/>
    </source>
</evidence>
<dbReference type="CDD" id="cd06261">
    <property type="entry name" value="TM_PBP2"/>
    <property type="match status" value="1"/>
</dbReference>
<evidence type="ECO:0000256" key="6">
    <source>
        <dbReference type="ARBA" id="ARBA00022505"/>
    </source>
</evidence>
<keyword evidence="4 10" id="KW-0813">Transport</keyword>
<dbReference type="AlphaFoldDB" id="A0A1L3GKU3"/>
<keyword evidence="6 11" id="KW-0500">Molybdenum</keyword>
<dbReference type="NCBIfam" id="TIGR02141">
    <property type="entry name" value="modB_ABC"/>
    <property type="match status" value="1"/>
</dbReference>
<evidence type="ECO:0000256" key="11">
    <source>
        <dbReference type="RuleBase" id="RU365097"/>
    </source>
</evidence>
<gene>
    <name evidence="13" type="ORF">A7E78_00885</name>
</gene>
<reference evidence="13 14" key="1">
    <citation type="journal article" date="2017" name="Genome Announc.">
        <title>Complete Genome Sequences of Two Acetylene-Fermenting Pelobacter acetylenicus Strains.</title>
        <authorList>
            <person name="Sutton J.M."/>
            <person name="Baesman S.M."/>
            <person name="Fierst J.L."/>
            <person name="Poret-Peterson A.T."/>
            <person name="Oremland R.S."/>
            <person name="Dunlap D.S."/>
            <person name="Akob D.M."/>
        </authorList>
    </citation>
    <scope>NUCLEOTIDE SEQUENCE [LARGE SCALE GENOMIC DNA]</scope>
    <source>
        <strain evidence="13 14">SFB93</strain>
    </source>
</reference>
<evidence type="ECO:0000256" key="7">
    <source>
        <dbReference type="ARBA" id="ARBA00022692"/>
    </source>
</evidence>
<feature type="transmembrane region" description="Helical" evidence="10">
    <location>
        <begin position="12"/>
        <end position="39"/>
    </location>
</feature>
<evidence type="ECO:0000256" key="4">
    <source>
        <dbReference type="ARBA" id="ARBA00022448"/>
    </source>
</evidence>
<dbReference type="Proteomes" id="UP000182517">
    <property type="component" value="Chromosome"/>
</dbReference>
<keyword evidence="14" id="KW-1185">Reference proteome</keyword>
<evidence type="ECO:0000256" key="3">
    <source>
        <dbReference type="ARBA" id="ARBA00007069"/>
    </source>
</evidence>
<dbReference type="STRING" id="1842532.A7E78_00885"/>
<dbReference type="InterPro" id="IPR035906">
    <property type="entry name" value="MetI-like_sf"/>
</dbReference>
<name>A0A1L3GKU3_9BACT</name>
<dbReference type="InterPro" id="IPR000515">
    <property type="entry name" value="MetI-like"/>
</dbReference>
<dbReference type="GO" id="GO:0015098">
    <property type="term" value="F:molybdate ion transmembrane transporter activity"/>
    <property type="evidence" value="ECO:0007669"/>
    <property type="project" value="UniProtKB-UniRule"/>
</dbReference>
<feature type="transmembrane region" description="Helical" evidence="10">
    <location>
        <begin position="51"/>
        <end position="72"/>
    </location>
</feature>
<proteinExistence type="inferred from homology"/>
<feature type="domain" description="ABC transmembrane type-1" evidence="12">
    <location>
        <begin position="12"/>
        <end position="216"/>
    </location>
</feature>
<dbReference type="RefSeq" id="WP_072282502.1">
    <property type="nucleotide sequence ID" value="NZ_CP015519.1"/>
</dbReference>
<evidence type="ECO:0000256" key="10">
    <source>
        <dbReference type="RuleBase" id="RU363032"/>
    </source>
</evidence>
<comment type="subcellular location">
    <subcellularLocation>
        <location evidence="2 10">Cell membrane</location>
        <topology evidence="2 10">Multi-pass membrane protein</topology>
    </subcellularLocation>
</comment>
<sequence length="236" mass="25272">MLDFSPSDLQALWLSARVATVATLVALPVGFGLAWLLVFSRLPGKPLLDGFINLPLVLPPVVVGYLLLLLLGRQAWLGALLDNLGIQIVFTWKAAVVASALIGLPLMVRAIRLGMEQIDPHLLHASRTLGAAWHDTLLTVVLPLSLPSMLAGATLAFARSLGEFGATIILAGNIPGVTQTIPLAIFDYSNSPGGETRALALCLVAIVLSYVVLLFSEMALRHFRYGRVRRDCCSGQ</sequence>
<feature type="transmembrane region" description="Helical" evidence="10">
    <location>
        <begin position="198"/>
        <end position="220"/>
    </location>
</feature>
<dbReference type="InterPro" id="IPR011867">
    <property type="entry name" value="ModB_ABC"/>
</dbReference>
<feature type="transmembrane region" description="Helical" evidence="10">
    <location>
        <begin position="84"/>
        <end position="108"/>
    </location>
</feature>
<evidence type="ECO:0000256" key="2">
    <source>
        <dbReference type="ARBA" id="ARBA00004651"/>
    </source>
</evidence>
<organism evidence="13 14">
    <name type="scientific">Syntrophotalea acetylenivorans</name>
    <dbReference type="NCBI Taxonomy" id="1842532"/>
    <lineage>
        <taxon>Bacteria</taxon>
        <taxon>Pseudomonadati</taxon>
        <taxon>Thermodesulfobacteriota</taxon>
        <taxon>Desulfuromonadia</taxon>
        <taxon>Desulfuromonadales</taxon>
        <taxon>Syntrophotaleaceae</taxon>
        <taxon>Syntrophotalea</taxon>
    </lineage>
</organism>
<evidence type="ECO:0000259" key="12">
    <source>
        <dbReference type="PROSITE" id="PS50928"/>
    </source>
</evidence>
<comment type="function">
    <text evidence="1 11">Part of the binding-protein-dependent transport system for molybdenum; probably responsible for the translocation of the substrate across the membrane.</text>
</comment>
<evidence type="ECO:0000256" key="9">
    <source>
        <dbReference type="ARBA" id="ARBA00023136"/>
    </source>
</evidence>
<keyword evidence="5 11" id="KW-1003">Cell membrane</keyword>
<feature type="transmembrane region" description="Helical" evidence="10">
    <location>
        <begin position="137"/>
        <end position="158"/>
    </location>
</feature>
<protein>
    <recommendedName>
        <fullName evidence="11">Molybdenum transport system permease</fullName>
    </recommendedName>
</protein>
<dbReference type="GO" id="GO:0005886">
    <property type="term" value="C:plasma membrane"/>
    <property type="evidence" value="ECO:0007669"/>
    <property type="project" value="UniProtKB-SubCell"/>
</dbReference>
<keyword evidence="8 10" id="KW-1133">Transmembrane helix</keyword>
<evidence type="ECO:0000256" key="5">
    <source>
        <dbReference type="ARBA" id="ARBA00022475"/>
    </source>
</evidence>
<keyword evidence="7 10" id="KW-0812">Transmembrane</keyword>
<dbReference type="PANTHER" id="PTHR30183">
    <property type="entry name" value="MOLYBDENUM TRANSPORT SYSTEM PERMEASE PROTEIN MODB"/>
    <property type="match status" value="1"/>
</dbReference>
<keyword evidence="9 10" id="KW-0472">Membrane</keyword>
<dbReference type="KEGG" id="pef:A7E78_00885"/>
<dbReference type="SUPFAM" id="SSF161098">
    <property type="entry name" value="MetI-like"/>
    <property type="match status" value="1"/>
</dbReference>
<comment type="similarity">
    <text evidence="3 11">Belongs to the binding-protein-dependent transport system permease family. CysTW subfamily.</text>
</comment>